<evidence type="ECO:0000256" key="5">
    <source>
        <dbReference type="ARBA" id="ARBA00022692"/>
    </source>
</evidence>
<dbReference type="InterPro" id="IPR050297">
    <property type="entry name" value="LipidA_mod_glycosyltrf_83"/>
</dbReference>
<evidence type="ECO:0000256" key="3">
    <source>
        <dbReference type="ARBA" id="ARBA00022676"/>
    </source>
</evidence>
<evidence type="ECO:0000256" key="2">
    <source>
        <dbReference type="ARBA" id="ARBA00022475"/>
    </source>
</evidence>
<feature type="transmembrane region" description="Helical" evidence="9">
    <location>
        <begin position="313"/>
        <end position="333"/>
    </location>
</feature>
<evidence type="ECO:0000256" key="4">
    <source>
        <dbReference type="ARBA" id="ARBA00022679"/>
    </source>
</evidence>
<feature type="transmembrane region" description="Helical" evidence="9">
    <location>
        <begin position="179"/>
        <end position="199"/>
    </location>
</feature>
<comment type="caution">
    <text evidence="11">The sequence shown here is derived from an EMBL/GenBank/DDBJ whole genome shotgun (WGS) entry which is preliminary data.</text>
</comment>
<dbReference type="GO" id="GO:0005886">
    <property type="term" value="C:plasma membrane"/>
    <property type="evidence" value="ECO:0007669"/>
    <property type="project" value="UniProtKB-SubCell"/>
</dbReference>
<dbReference type="PANTHER" id="PTHR33908">
    <property type="entry name" value="MANNOSYLTRANSFERASE YKCB-RELATED"/>
    <property type="match status" value="1"/>
</dbReference>
<evidence type="ECO:0000256" key="6">
    <source>
        <dbReference type="ARBA" id="ARBA00022989"/>
    </source>
</evidence>
<evidence type="ECO:0000313" key="12">
    <source>
        <dbReference type="Proteomes" id="UP000230790"/>
    </source>
</evidence>
<accession>A0A2M8QBZ4</accession>
<dbReference type="GO" id="GO:0016763">
    <property type="term" value="F:pentosyltransferase activity"/>
    <property type="evidence" value="ECO:0007669"/>
    <property type="project" value="TreeGrafter"/>
</dbReference>
<feature type="transmembrane region" description="Helical" evidence="9">
    <location>
        <begin position="267"/>
        <end position="284"/>
    </location>
</feature>
<sequence>MADAVSSEARGQRPEARSRKLEVGEQRTSLSPLFLNFQFFLRSRLAEGFAGSGSGTILNFILVAFLALCAIYNVTLPIFEAPDEASHFRYAHYLASEGRLPDLKRDLPSHEVTQPVLYYALAALVISPFDRSNLNQLVLLNPDWFDRSLNQGYVGVRGQHIHTEAERWPYQGAVWAVRAARWLSSLLGAATIILVYLIARRIFTGRAITEASRARAAALCAALVAFNPKFIHLSSIVNNDIAITLAATATCGWMVRMTNPTRARGQAAAHAFFVLGALVATATLCKLQGLGLLAPALAAVFLVAPRQSPLTRIAALLVGFLAVAGWWFIFNWLNYDHPLAWAQVRAANEALLRKPPLSADGVIATLPLWFTSYWGNLGIELHYDAWVNVVLFVALALAVIGCVVAFARRLPMVGNRAGFTLLMIWQIALVVMFVWWLRSYVGTENSRLIMPGVAPVVVLTAMGWLTLAPQRVWRATSIAGAGSLLALAVATPFVTLRPAYATPDTMSRTALVAAYRLPSAGVAVFDGMIELLHAEVGAKRVAPGGQLEVILYWGALAPVNQSYRVVLEALGLDGEVIGRKLAIPFGGRFATQRWQPGAYFRDVYRLPIDATASPGPARVQLKLYKLYPTPGDAQINGANTGTFLIDRVKVTSAIAPAPASSQPPIAVFGDALRLDRVRFSPDQVTFDWTTLKPPGGDYTFFVHILDENGAQIAQQDAEPFDGQYPTGLWEAGERVRDARALVLSPEARRLRIGWYDRRTGQRLAAHTADGRPWPDDIVFVEIR</sequence>
<feature type="transmembrane region" description="Helical" evidence="9">
    <location>
        <begin position="419"/>
        <end position="437"/>
    </location>
</feature>
<dbReference type="PANTHER" id="PTHR33908:SF3">
    <property type="entry name" value="UNDECAPRENYL PHOSPHATE-ALPHA-4-AMINO-4-DEOXY-L-ARABINOSE ARABINOSYL TRANSFERASE"/>
    <property type="match status" value="1"/>
</dbReference>
<keyword evidence="5 9" id="KW-0812">Transmembrane</keyword>
<dbReference type="Proteomes" id="UP000230790">
    <property type="component" value="Unassembled WGS sequence"/>
</dbReference>
<feature type="transmembrane region" description="Helical" evidence="9">
    <location>
        <begin position="57"/>
        <end position="79"/>
    </location>
</feature>
<keyword evidence="4" id="KW-0808">Transferase</keyword>
<evidence type="ECO:0000256" key="7">
    <source>
        <dbReference type="ARBA" id="ARBA00023136"/>
    </source>
</evidence>
<feature type="region of interest" description="Disordered" evidence="8">
    <location>
        <begin position="1"/>
        <end position="23"/>
    </location>
</feature>
<dbReference type="InterPro" id="IPR038731">
    <property type="entry name" value="RgtA/B/C-like"/>
</dbReference>
<evidence type="ECO:0000313" key="11">
    <source>
        <dbReference type="EMBL" id="PJF47315.1"/>
    </source>
</evidence>
<evidence type="ECO:0000256" key="9">
    <source>
        <dbReference type="SAM" id="Phobius"/>
    </source>
</evidence>
<keyword evidence="2" id="KW-1003">Cell membrane</keyword>
<feature type="transmembrane region" description="Helical" evidence="9">
    <location>
        <begin position="479"/>
        <end position="500"/>
    </location>
</feature>
<keyword evidence="7 9" id="KW-0472">Membrane</keyword>
<evidence type="ECO:0000259" key="10">
    <source>
        <dbReference type="Pfam" id="PF13231"/>
    </source>
</evidence>
<organism evidence="11 12">
    <name type="scientific">Candidatus Thermofonsia Clade 3 bacterium</name>
    <dbReference type="NCBI Taxonomy" id="2364212"/>
    <lineage>
        <taxon>Bacteria</taxon>
        <taxon>Bacillati</taxon>
        <taxon>Chloroflexota</taxon>
        <taxon>Candidatus Thermofontia</taxon>
        <taxon>Candidatus Thermofonsia Clade 3</taxon>
    </lineage>
</organism>
<proteinExistence type="predicted"/>
<protein>
    <recommendedName>
        <fullName evidence="10">Glycosyltransferase RgtA/B/C/D-like domain-containing protein</fullName>
    </recommendedName>
</protein>
<feature type="transmembrane region" description="Helical" evidence="9">
    <location>
        <begin position="449"/>
        <end position="467"/>
    </location>
</feature>
<dbReference type="EMBL" id="PGTN01000055">
    <property type="protein sequence ID" value="PJF47315.1"/>
    <property type="molecule type" value="Genomic_DNA"/>
</dbReference>
<keyword evidence="6 9" id="KW-1133">Transmembrane helix</keyword>
<reference evidence="11 12" key="1">
    <citation type="submission" date="2017-11" db="EMBL/GenBank/DDBJ databases">
        <title>Evolution of Phototrophy in the Chloroflexi Phylum Driven by Horizontal Gene Transfer.</title>
        <authorList>
            <person name="Ward L.M."/>
            <person name="Hemp J."/>
            <person name="Shih P.M."/>
            <person name="Mcglynn S.E."/>
            <person name="Fischer W."/>
        </authorList>
    </citation>
    <scope>NUCLEOTIDE SEQUENCE [LARGE SCALE GENOMIC DNA]</scope>
    <source>
        <strain evidence="11">JP3_7</strain>
    </source>
</reference>
<gene>
    <name evidence="11" type="ORF">CUN48_09295</name>
</gene>
<evidence type="ECO:0000256" key="1">
    <source>
        <dbReference type="ARBA" id="ARBA00004651"/>
    </source>
</evidence>
<dbReference type="AlphaFoldDB" id="A0A2M8QBZ4"/>
<dbReference type="GO" id="GO:0009103">
    <property type="term" value="P:lipopolysaccharide biosynthetic process"/>
    <property type="evidence" value="ECO:0007669"/>
    <property type="project" value="UniProtKB-ARBA"/>
</dbReference>
<feature type="domain" description="Glycosyltransferase RgtA/B/C/D-like" evidence="10">
    <location>
        <begin position="178"/>
        <end position="324"/>
    </location>
</feature>
<keyword evidence="3" id="KW-0328">Glycosyltransferase</keyword>
<name>A0A2M8QBZ4_9CHLR</name>
<feature type="compositionally biased region" description="Basic and acidic residues" evidence="8">
    <location>
        <begin position="10"/>
        <end position="23"/>
    </location>
</feature>
<dbReference type="GO" id="GO:0010041">
    <property type="term" value="P:response to iron(III) ion"/>
    <property type="evidence" value="ECO:0007669"/>
    <property type="project" value="TreeGrafter"/>
</dbReference>
<comment type="subcellular location">
    <subcellularLocation>
        <location evidence="1">Cell membrane</location>
        <topology evidence="1">Multi-pass membrane protein</topology>
    </subcellularLocation>
</comment>
<dbReference type="Pfam" id="PF13231">
    <property type="entry name" value="PMT_2"/>
    <property type="match status" value="1"/>
</dbReference>
<evidence type="ECO:0000256" key="8">
    <source>
        <dbReference type="SAM" id="MobiDB-lite"/>
    </source>
</evidence>
<feature type="transmembrane region" description="Helical" evidence="9">
    <location>
        <begin position="385"/>
        <end position="407"/>
    </location>
</feature>